<reference evidence="2" key="1">
    <citation type="journal article" date="2019" name="Int. J. Syst. Evol. Microbiol.">
        <title>The Global Catalogue of Microorganisms (GCM) 10K type strain sequencing project: providing services to taxonomists for standard genome sequencing and annotation.</title>
        <authorList>
            <consortium name="The Broad Institute Genomics Platform"/>
            <consortium name="The Broad Institute Genome Sequencing Center for Infectious Disease"/>
            <person name="Wu L."/>
            <person name="Ma J."/>
        </authorList>
    </citation>
    <scope>NUCLEOTIDE SEQUENCE [LARGE SCALE GENOMIC DNA]</scope>
    <source>
        <strain evidence="2">NBRC 112416</strain>
    </source>
</reference>
<dbReference type="Proteomes" id="UP001156691">
    <property type="component" value="Unassembled WGS sequence"/>
</dbReference>
<dbReference type="RefSeq" id="WP_284339626.1">
    <property type="nucleotide sequence ID" value="NZ_BSNS01000007.1"/>
</dbReference>
<gene>
    <name evidence="1" type="ORF">GCM10010862_14520</name>
</gene>
<protein>
    <recommendedName>
        <fullName evidence="3">ANTAR domain-containing protein</fullName>
    </recommendedName>
</protein>
<accession>A0ABQ5W2E1</accession>
<keyword evidence="2" id="KW-1185">Reference proteome</keyword>
<name>A0ABQ5W2E1_9HYPH</name>
<comment type="caution">
    <text evidence="1">The sequence shown here is derived from an EMBL/GenBank/DDBJ whole genome shotgun (WGS) entry which is preliminary data.</text>
</comment>
<dbReference type="EMBL" id="BSNS01000007">
    <property type="protein sequence ID" value="GLQ54193.1"/>
    <property type="molecule type" value="Genomic_DNA"/>
</dbReference>
<evidence type="ECO:0008006" key="3">
    <source>
        <dbReference type="Google" id="ProtNLM"/>
    </source>
</evidence>
<evidence type="ECO:0000313" key="2">
    <source>
        <dbReference type="Proteomes" id="UP001156691"/>
    </source>
</evidence>
<organism evidence="1 2">
    <name type="scientific">Devosia nitrariae</name>
    <dbReference type="NCBI Taxonomy" id="2071872"/>
    <lineage>
        <taxon>Bacteria</taxon>
        <taxon>Pseudomonadati</taxon>
        <taxon>Pseudomonadota</taxon>
        <taxon>Alphaproteobacteria</taxon>
        <taxon>Hyphomicrobiales</taxon>
        <taxon>Devosiaceae</taxon>
        <taxon>Devosia</taxon>
    </lineage>
</organism>
<evidence type="ECO:0000313" key="1">
    <source>
        <dbReference type="EMBL" id="GLQ54193.1"/>
    </source>
</evidence>
<sequence length="64" mass="6726">MSASTNLDLGVHRIASQEAVSVETRLALIALRRGQVQNSIMDRLAHAANTDPPASTAIAVDKTA</sequence>
<proteinExistence type="predicted"/>